<dbReference type="eggNOG" id="ENOG5033B1Q">
    <property type="taxonomic scope" value="Bacteria"/>
</dbReference>
<dbReference type="STRING" id="1166018.FAES_3636"/>
<gene>
    <name evidence="1" type="ORF">FAES_3636</name>
</gene>
<dbReference type="KEGG" id="fae:FAES_3636"/>
<name>I0KBZ0_9BACT</name>
<protein>
    <submittedName>
        <fullName evidence="1">Uncharacterized protein</fullName>
    </submittedName>
</protein>
<sequence length="301" mass="33127">MPLLFNATSEIRLIVPVLANDIAFSSLAAKVRVAQAFVERYVGTPLMNMVSSSPSQHAELAELMRVPVANLTVMKQAASGVGQVTDTGVLRSVSTDQKDAFEWQHDKLIAALQAEAWDGLEALLRYLEINLSSFPEYAQSAMYQADQTYLIRSAEVFDHYYYIAGSRLTFASLQPSLRTAEKDRIRPLLGDRHAQLLASPLSPELVDLQDEARRALVYATLALALRERAVDVTEQGIQVRGISEFSARTYASPADKERLSNTLDHFDLQAEKGLNKIAKLMRPAASGGTRNRVTGNAVVGF</sequence>
<dbReference type="OrthoDB" id="872721at2"/>
<dbReference type="Pfam" id="PF20459">
    <property type="entry name" value="DUF6712"/>
    <property type="match status" value="2"/>
</dbReference>
<dbReference type="AlphaFoldDB" id="I0KBZ0"/>
<dbReference type="EMBL" id="HE796683">
    <property type="protein sequence ID" value="CCH01643.1"/>
    <property type="molecule type" value="Genomic_DNA"/>
</dbReference>
<dbReference type="RefSeq" id="WP_015332742.1">
    <property type="nucleotide sequence ID" value="NC_020054.1"/>
</dbReference>
<reference evidence="1 2" key="1">
    <citation type="journal article" date="2012" name="J. Bacteriol.">
        <title>Genome Sequence of Fibrella aestuarina BUZ 2T, a Filamentous Marine Bacterium.</title>
        <authorList>
            <person name="Filippini M."/>
            <person name="Qi W."/>
            <person name="Blom J."/>
            <person name="Goesmann A."/>
            <person name="Smits T.H."/>
            <person name="Bagheri H.C."/>
        </authorList>
    </citation>
    <scope>NUCLEOTIDE SEQUENCE [LARGE SCALE GENOMIC DNA]</scope>
    <source>
        <strain evidence="2">BUZ 2T</strain>
    </source>
</reference>
<dbReference type="Proteomes" id="UP000011058">
    <property type="component" value="Chromosome"/>
</dbReference>
<evidence type="ECO:0000313" key="1">
    <source>
        <dbReference type="EMBL" id="CCH01643.1"/>
    </source>
</evidence>
<dbReference type="HOGENOM" id="CLU_923621_0_0_10"/>
<organism evidence="1 2">
    <name type="scientific">Fibrella aestuarina BUZ 2</name>
    <dbReference type="NCBI Taxonomy" id="1166018"/>
    <lineage>
        <taxon>Bacteria</taxon>
        <taxon>Pseudomonadati</taxon>
        <taxon>Bacteroidota</taxon>
        <taxon>Cytophagia</taxon>
        <taxon>Cytophagales</taxon>
        <taxon>Spirosomataceae</taxon>
        <taxon>Fibrella</taxon>
    </lineage>
</organism>
<accession>I0KBZ0</accession>
<dbReference type="InterPro" id="IPR046558">
    <property type="entry name" value="DUF6712"/>
</dbReference>
<proteinExistence type="predicted"/>
<evidence type="ECO:0000313" key="2">
    <source>
        <dbReference type="Proteomes" id="UP000011058"/>
    </source>
</evidence>
<keyword evidence="2" id="KW-1185">Reference proteome</keyword>